<keyword evidence="2" id="KW-0378">Hydrolase</keyword>
<dbReference type="Pfam" id="PF12697">
    <property type="entry name" value="Abhydrolase_6"/>
    <property type="match status" value="1"/>
</dbReference>
<dbReference type="InterPro" id="IPR029058">
    <property type="entry name" value="AB_hydrolase_fold"/>
</dbReference>
<gene>
    <name evidence="2" type="ORF">ACFO6S_11730</name>
</gene>
<dbReference type="PANTHER" id="PTHR43194">
    <property type="entry name" value="HYDROLASE ALPHA/BETA FOLD FAMILY"/>
    <property type="match status" value="1"/>
</dbReference>
<accession>A0ABV9FQP3</accession>
<dbReference type="PANTHER" id="PTHR43194:SF2">
    <property type="entry name" value="PEROXISOMAL MEMBRANE PROTEIN LPX1"/>
    <property type="match status" value="1"/>
</dbReference>
<organism evidence="2 3">
    <name type="scientific">Rhodococcus kronopolitis</name>
    <dbReference type="NCBI Taxonomy" id="1460226"/>
    <lineage>
        <taxon>Bacteria</taxon>
        <taxon>Bacillati</taxon>
        <taxon>Actinomycetota</taxon>
        <taxon>Actinomycetes</taxon>
        <taxon>Mycobacteriales</taxon>
        <taxon>Nocardiaceae</taxon>
        <taxon>Rhodococcus</taxon>
    </lineage>
</organism>
<comment type="caution">
    <text evidence="2">The sequence shown here is derived from an EMBL/GenBank/DDBJ whole genome shotgun (WGS) entry which is preliminary data.</text>
</comment>
<dbReference type="SUPFAM" id="SSF53474">
    <property type="entry name" value="alpha/beta-Hydrolases"/>
    <property type="match status" value="1"/>
</dbReference>
<sequence>MELIDTGRIQLGVERRGEGPPVILVGGTGMPPIAWEVSGLTAALADNGFDVIGYASRGVVPSDAPSPQCTVADLAEDLISLIDTLALDQPPALVGYSLGSFTIEHLLSTCPNMFSAGVLIAGPGPTTPLLHSVVNCEAALIDRLGALPAEVMTMQTLLTALPPTALATADPLVDQWVSMCAYQSDQWTSSDGEVAQARASHAWLRDAERMDRLQHIEVPVLAVAFEFDPLLGPAQAQSAVDQIPGAELCVIPEAGHGGVVTHAQHVVSRVVEFLVKHHS</sequence>
<evidence type="ECO:0000313" key="3">
    <source>
        <dbReference type="Proteomes" id="UP001595914"/>
    </source>
</evidence>
<dbReference type="InterPro" id="IPR050228">
    <property type="entry name" value="Carboxylesterase_BioH"/>
</dbReference>
<dbReference type="Gene3D" id="3.40.50.1820">
    <property type="entry name" value="alpha/beta hydrolase"/>
    <property type="match status" value="1"/>
</dbReference>
<dbReference type="RefSeq" id="WP_378417104.1">
    <property type="nucleotide sequence ID" value="NZ_JBHSFO010000005.1"/>
</dbReference>
<dbReference type="EMBL" id="JBHSFO010000005">
    <property type="protein sequence ID" value="MFC4604356.1"/>
    <property type="molecule type" value="Genomic_DNA"/>
</dbReference>
<dbReference type="InterPro" id="IPR000073">
    <property type="entry name" value="AB_hydrolase_1"/>
</dbReference>
<dbReference type="GO" id="GO:0016787">
    <property type="term" value="F:hydrolase activity"/>
    <property type="evidence" value="ECO:0007669"/>
    <property type="project" value="UniProtKB-KW"/>
</dbReference>
<evidence type="ECO:0000313" key="2">
    <source>
        <dbReference type="EMBL" id="MFC4604356.1"/>
    </source>
</evidence>
<protein>
    <submittedName>
        <fullName evidence="2">Alpha/beta fold hydrolase</fullName>
    </submittedName>
</protein>
<evidence type="ECO:0000259" key="1">
    <source>
        <dbReference type="Pfam" id="PF12697"/>
    </source>
</evidence>
<keyword evidence="3" id="KW-1185">Reference proteome</keyword>
<dbReference type="Proteomes" id="UP001595914">
    <property type="component" value="Unassembled WGS sequence"/>
</dbReference>
<proteinExistence type="predicted"/>
<feature type="domain" description="AB hydrolase-1" evidence="1">
    <location>
        <begin position="22"/>
        <end position="265"/>
    </location>
</feature>
<reference evidence="3" key="1">
    <citation type="journal article" date="2019" name="Int. J. Syst. Evol. Microbiol.">
        <title>The Global Catalogue of Microorganisms (GCM) 10K type strain sequencing project: providing services to taxonomists for standard genome sequencing and annotation.</title>
        <authorList>
            <consortium name="The Broad Institute Genomics Platform"/>
            <consortium name="The Broad Institute Genome Sequencing Center for Infectious Disease"/>
            <person name="Wu L."/>
            <person name="Ma J."/>
        </authorList>
    </citation>
    <scope>NUCLEOTIDE SEQUENCE [LARGE SCALE GENOMIC DNA]</scope>
    <source>
        <strain evidence="3">CCUG 54520</strain>
    </source>
</reference>
<name>A0ABV9FQP3_9NOCA</name>